<sequence>MAKILQIETATAVCSVALSIDGRTVSIKEESGQNLHASNLTLFIESVMQNSELNLSDLDAIAISKGPGSYTGLRIGVSTAKGLCYALDKPLVAIETLKMMAAGFVLEKPDYEGLICPMIDARRMEVYTTVLDGNLNVLEETSAKIIDEQSFSELLSNYKITFLGDGAAKCADVLNHPNALFSDSNFNSAGNMSSLALNAFTHANFEDVAYFEPFYLKDFVLTQPKKKV</sequence>
<comment type="caution">
    <text evidence="2">The sequence shown here is derived from an EMBL/GenBank/DDBJ whole genome shotgun (WGS) entry which is preliminary data.</text>
</comment>
<accession>A0ABP7QBT3</accession>
<dbReference type="RefSeq" id="WP_344769123.1">
    <property type="nucleotide sequence ID" value="NZ_BAABAK010000019.1"/>
</dbReference>
<evidence type="ECO:0000313" key="3">
    <source>
        <dbReference type="Proteomes" id="UP001501081"/>
    </source>
</evidence>
<dbReference type="Proteomes" id="UP001501081">
    <property type="component" value="Unassembled WGS sequence"/>
</dbReference>
<dbReference type="InterPro" id="IPR000905">
    <property type="entry name" value="Gcp-like_dom"/>
</dbReference>
<dbReference type="PANTHER" id="PTHR11735">
    <property type="entry name" value="TRNA N6-ADENOSINE THREONYLCARBAMOYLTRANSFERASE"/>
    <property type="match status" value="1"/>
</dbReference>
<dbReference type="Gene3D" id="3.30.420.40">
    <property type="match status" value="2"/>
</dbReference>
<dbReference type="CDD" id="cd24032">
    <property type="entry name" value="ASKHA_NBD_TsaB"/>
    <property type="match status" value="1"/>
</dbReference>
<name>A0ABP7QBT3_9SPHI</name>
<dbReference type="EMBL" id="BAABAK010000019">
    <property type="protein sequence ID" value="GAA3979947.1"/>
    <property type="molecule type" value="Genomic_DNA"/>
</dbReference>
<gene>
    <name evidence="2" type="primary">tsaB</name>
    <name evidence="2" type="ORF">GCM10022246_34970</name>
</gene>
<proteinExistence type="predicted"/>
<evidence type="ECO:0000313" key="2">
    <source>
        <dbReference type="EMBL" id="GAA3979947.1"/>
    </source>
</evidence>
<feature type="domain" description="Gcp-like" evidence="1">
    <location>
        <begin position="33"/>
        <end position="213"/>
    </location>
</feature>
<keyword evidence="3" id="KW-1185">Reference proteome</keyword>
<dbReference type="PANTHER" id="PTHR11735:SF11">
    <property type="entry name" value="TRNA THREONYLCARBAMOYLADENOSINE BIOSYNTHESIS PROTEIN TSAB"/>
    <property type="match status" value="1"/>
</dbReference>
<dbReference type="Pfam" id="PF00814">
    <property type="entry name" value="TsaD"/>
    <property type="match status" value="1"/>
</dbReference>
<evidence type="ECO:0000259" key="1">
    <source>
        <dbReference type="Pfam" id="PF00814"/>
    </source>
</evidence>
<dbReference type="NCBIfam" id="TIGR03725">
    <property type="entry name" value="T6A_YeaZ"/>
    <property type="match status" value="1"/>
</dbReference>
<dbReference type="InterPro" id="IPR043129">
    <property type="entry name" value="ATPase_NBD"/>
</dbReference>
<organism evidence="2 3">
    <name type="scientific">Pedobacter ginsengiterrae</name>
    <dbReference type="NCBI Taxonomy" id="871696"/>
    <lineage>
        <taxon>Bacteria</taxon>
        <taxon>Pseudomonadati</taxon>
        <taxon>Bacteroidota</taxon>
        <taxon>Sphingobacteriia</taxon>
        <taxon>Sphingobacteriales</taxon>
        <taxon>Sphingobacteriaceae</taxon>
        <taxon>Pedobacter</taxon>
    </lineage>
</organism>
<dbReference type="SUPFAM" id="SSF53067">
    <property type="entry name" value="Actin-like ATPase domain"/>
    <property type="match status" value="2"/>
</dbReference>
<dbReference type="InterPro" id="IPR022496">
    <property type="entry name" value="T6A_TsaB"/>
</dbReference>
<protein>
    <submittedName>
        <fullName evidence="2">tRNA (Adenosine(37)-N6)-threonylcarbamoyltransferase complex dimerization subunit type 1 TsaB</fullName>
    </submittedName>
</protein>
<reference evidence="3" key="1">
    <citation type="journal article" date="2019" name="Int. J. Syst. Evol. Microbiol.">
        <title>The Global Catalogue of Microorganisms (GCM) 10K type strain sequencing project: providing services to taxonomists for standard genome sequencing and annotation.</title>
        <authorList>
            <consortium name="The Broad Institute Genomics Platform"/>
            <consortium name="The Broad Institute Genome Sequencing Center for Infectious Disease"/>
            <person name="Wu L."/>
            <person name="Ma J."/>
        </authorList>
    </citation>
    <scope>NUCLEOTIDE SEQUENCE [LARGE SCALE GENOMIC DNA]</scope>
    <source>
        <strain evidence="3">JCM 17338</strain>
    </source>
</reference>